<dbReference type="GO" id="GO:0005739">
    <property type="term" value="C:mitochondrion"/>
    <property type="evidence" value="ECO:0007669"/>
    <property type="project" value="TreeGrafter"/>
</dbReference>
<dbReference type="PANTHER" id="PTHR31346">
    <property type="entry name" value="MULTIPLE ORGANELLAR RNA EDITING FACTOR 2, CHLOROPLASTIC-RELATED-RELATED"/>
    <property type="match status" value="1"/>
</dbReference>
<dbReference type="AlphaFoldDB" id="A0A5A7R821"/>
<proteinExistence type="predicted"/>
<dbReference type="InterPro" id="IPR054059">
    <property type="entry name" value="MORF/ORRM1/DAG-like_MORF"/>
</dbReference>
<dbReference type="InterPro" id="IPR039206">
    <property type="entry name" value="MORF/ORRM1/DAG-like"/>
</dbReference>
<feature type="domain" description="MORF/ORRM1/DAG-like MORF" evidence="2">
    <location>
        <begin position="76"/>
        <end position="164"/>
    </location>
</feature>
<dbReference type="InterPro" id="IPR037045">
    <property type="entry name" value="S8pro/Inhibitor_I9_sf"/>
</dbReference>
<evidence type="ECO:0000256" key="1">
    <source>
        <dbReference type="ARBA" id="ARBA00022946"/>
    </source>
</evidence>
<dbReference type="PANTHER" id="PTHR31346:SF12">
    <property type="entry name" value="MULTIPLE ORGANELLAR RNA EDITING FACTOR 7, MITOCHONDRIAL"/>
    <property type="match status" value="1"/>
</dbReference>
<dbReference type="EMBL" id="BKCP01010626">
    <property type="protein sequence ID" value="GER53562.1"/>
    <property type="molecule type" value="Genomic_DNA"/>
</dbReference>
<protein>
    <submittedName>
        <fullName evidence="3">Plastid developmental protein DAG</fullName>
    </submittedName>
</protein>
<keyword evidence="1" id="KW-0809">Transit peptide</keyword>
<name>A0A5A7R821_STRAF</name>
<dbReference type="Gene3D" id="3.30.70.80">
    <property type="entry name" value="Peptidase S8 propeptide/proteinase inhibitor I9"/>
    <property type="match status" value="1"/>
</dbReference>
<dbReference type="OrthoDB" id="1913091at2759"/>
<gene>
    <name evidence="3" type="ORF">STAS_31099</name>
</gene>
<accession>A0A5A7R821</accession>
<sequence>MLESNVQTMMHKVLSTASSHFSAAVNLPSFLRRAGPTFHITCRRFFFSHPESAAAQPRTLAAELPRVDSLIDGCDYKHWLVVMQPPENYPQRDELVQQYVSTLALALGSEKAAMESIYSVSTKYYYSFSCQVDENVIHKIKSLPHVKWVLPDSYLSSKENGYGGVCDSYRASTLLSIHNLFTIHSAIGIRLMACKGNHVLMEKLFLTMRNITQIGCVITMARTTQRKTAQESVQGDEKGSRNYNPTDIFPKSVVVIYYTGKSECFFVRT</sequence>
<keyword evidence="4" id="KW-1185">Reference proteome</keyword>
<dbReference type="Pfam" id="PF21864">
    <property type="entry name" value="MORF_dom"/>
    <property type="match status" value="1"/>
</dbReference>
<evidence type="ECO:0000313" key="3">
    <source>
        <dbReference type="EMBL" id="GER53562.1"/>
    </source>
</evidence>
<evidence type="ECO:0000313" key="4">
    <source>
        <dbReference type="Proteomes" id="UP000325081"/>
    </source>
</evidence>
<organism evidence="3 4">
    <name type="scientific">Striga asiatica</name>
    <name type="common">Asiatic witchweed</name>
    <name type="synonym">Buchnera asiatica</name>
    <dbReference type="NCBI Taxonomy" id="4170"/>
    <lineage>
        <taxon>Eukaryota</taxon>
        <taxon>Viridiplantae</taxon>
        <taxon>Streptophyta</taxon>
        <taxon>Embryophyta</taxon>
        <taxon>Tracheophyta</taxon>
        <taxon>Spermatophyta</taxon>
        <taxon>Magnoliopsida</taxon>
        <taxon>eudicotyledons</taxon>
        <taxon>Gunneridae</taxon>
        <taxon>Pentapetalae</taxon>
        <taxon>asterids</taxon>
        <taxon>lamiids</taxon>
        <taxon>Lamiales</taxon>
        <taxon>Orobanchaceae</taxon>
        <taxon>Buchnereae</taxon>
        <taxon>Striga</taxon>
    </lineage>
</organism>
<comment type="caution">
    <text evidence="3">The sequence shown here is derived from an EMBL/GenBank/DDBJ whole genome shotgun (WGS) entry which is preliminary data.</text>
</comment>
<dbReference type="GO" id="GO:0016554">
    <property type="term" value="P:cytidine to uridine editing"/>
    <property type="evidence" value="ECO:0007669"/>
    <property type="project" value="InterPro"/>
</dbReference>
<dbReference type="GO" id="GO:0080156">
    <property type="term" value="P:mitochondrial mRNA modification"/>
    <property type="evidence" value="ECO:0007669"/>
    <property type="project" value="TreeGrafter"/>
</dbReference>
<evidence type="ECO:0000259" key="2">
    <source>
        <dbReference type="Pfam" id="PF21864"/>
    </source>
</evidence>
<dbReference type="Proteomes" id="UP000325081">
    <property type="component" value="Unassembled WGS sequence"/>
</dbReference>
<reference evidence="4" key="1">
    <citation type="journal article" date="2019" name="Curr. Biol.">
        <title>Genome Sequence of Striga asiatica Provides Insight into the Evolution of Plant Parasitism.</title>
        <authorList>
            <person name="Yoshida S."/>
            <person name="Kim S."/>
            <person name="Wafula E.K."/>
            <person name="Tanskanen J."/>
            <person name="Kim Y.M."/>
            <person name="Honaas L."/>
            <person name="Yang Z."/>
            <person name="Spallek T."/>
            <person name="Conn C.E."/>
            <person name="Ichihashi Y."/>
            <person name="Cheong K."/>
            <person name="Cui S."/>
            <person name="Der J.P."/>
            <person name="Gundlach H."/>
            <person name="Jiao Y."/>
            <person name="Hori C."/>
            <person name="Ishida J.K."/>
            <person name="Kasahara H."/>
            <person name="Kiba T."/>
            <person name="Kim M.S."/>
            <person name="Koo N."/>
            <person name="Laohavisit A."/>
            <person name="Lee Y.H."/>
            <person name="Lumba S."/>
            <person name="McCourt P."/>
            <person name="Mortimer J.C."/>
            <person name="Mutuku J.M."/>
            <person name="Nomura T."/>
            <person name="Sasaki-Sekimoto Y."/>
            <person name="Seto Y."/>
            <person name="Wang Y."/>
            <person name="Wakatake T."/>
            <person name="Sakakibara H."/>
            <person name="Demura T."/>
            <person name="Yamaguchi S."/>
            <person name="Yoneyama K."/>
            <person name="Manabe R.I."/>
            <person name="Nelson D.C."/>
            <person name="Schulman A.H."/>
            <person name="Timko M.P."/>
            <person name="dePamphilis C.W."/>
            <person name="Choi D."/>
            <person name="Shirasu K."/>
        </authorList>
    </citation>
    <scope>NUCLEOTIDE SEQUENCE [LARGE SCALE GENOMIC DNA]</scope>
    <source>
        <strain evidence="4">cv. UVA1</strain>
    </source>
</reference>